<feature type="domain" description="Phosphomannose isomerase type I catalytic" evidence="5">
    <location>
        <begin position="10"/>
        <end position="118"/>
    </location>
</feature>
<dbReference type="Pfam" id="PF20511">
    <property type="entry name" value="PMI_typeI_cat"/>
    <property type="match status" value="1"/>
</dbReference>
<accession>A0ABW5N6I4</accession>
<dbReference type="InterPro" id="IPR046457">
    <property type="entry name" value="PMI_typeI_cat"/>
</dbReference>
<sequence>MEQKDQLDILKFTPILKEKIWGGEKLGNLLHKDSKSSSLGESWEISDVEGNYSIVAEGPFKGKNLRELQEQYKEQLVGEKNFKRFKTKFPLLIKFIDAKEALSVQLHPDDSIALKKHNSLGKTEMWYVMQADEQSNVIVGFNQDVDQALYKKHVDNKSIKEILNYEIVTPGDTFFVYAGLIHAIGKGVLLAEIQQTSDITYRIYDWDRADANGNYRELHQEEALEAIDYSTNKEYKVSYDKNQKGITDLVSCPHFITNVVAIEEKQKLSHEQLDSFVVYMCVEGEAMIKGLDISLTVRSGETLLVPATVKEIEVLTKGVKLLQTYI</sequence>
<dbReference type="InterPro" id="IPR014628">
    <property type="entry name" value="Man6P_isomerase_Firm_short"/>
</dbReference>
<name>A0ABW5N6I4_9FLAO</name>
<dbReference type="PANTHER" id="PTHR42742:SF3">
    <property type="entry name" value="FRUCTOKINASE"/>
    <property type="match status" value="1"/>
</dbReference>
<organism evidence="7 8">
    <name type="scientific">Aquimarina hainanensis</name>
    <dbReference type="NCBI Taxonomy" id="1578017"/>
    <lineage>
        <taxon>Bacteria</taxon>
        <taxon>Pseudomonadati</taxon>
        <taxon>Bacteroidota</taxon>
        <taxon>Flavobacteriia</taxon>
        <taxon>Flavobacteriales</taxon>
        <taxon>Flavobacteriaceae</taxon>
        <taxon>Aquimarina</taxon>
    </lineage>
</organism>
<reference evidence="8" key="1">
    <citation type="journal article" date="2019" name="Int. J. Syst. Evol. Microbiol.">
        <title>The Global Catalogue of Microorganisms (GCM) 10K type strain sequencing project: providing services to taxonomists for standard genome sequencing and annotation.</title>
        <authorList>
            <consortium name="The Broad Institute Genomics Platform"/>
            <consortium name="The Broad Institute Genome Sequencing Center for Infectious Disease"/>
            <person name="Wu L."/>
            <person name="Ma J."/>
        </authorList>
    </citation>
    <scope>NUCLEOTIDE SEQUENCE [LARGE SCALE GENOMIC DNA]</scope>
    <source>
        <strain evidence="8">KCTC 42423</strain>
    </source>
</reference>
<dbReference type="Gene3D" id="2.60.120.10">
    <property type="entry name" value="Jelly Rolls"/>
    <property type="match status" value="2"/>
</dbReference>
<evidence type="ECO:0000256" key="3">
    <source>
        <dbReference type="ARBA" id="ARBA00029741"/>
    </source>
</evidence>
<keyword evidence="1" id="KW-0479">Metal-binding</keyword>
<dbReference type="GO" id="GO:0016853">
    <property type="term" value="F:isomerase activity"/>
    <property type="evidence" value="ECO:0007669"/>
    <property type="project" value="UniProtKB-KW"/>
</dbReference>
<protein>
    <recommendedName>
        <fullName evidence="3">Phosphohexomutase</fullName>
    </recommendedName>
    <alternativeName>
        <fullName evidence="4">Phosphomannose isomerase</fullName>
    </alternativeName>
</protein>
<dbReference type="RefSeq" id="WP_254883995.1">
    <property type="nucleotide sequence ID" value="NZ_JBHSJV010000001.1"/>
</dbReference>
<keyword evidence="7" id="KW-0413">Isomerase</keyword>
<dbReference type="Proteomes" id="UP001597459">
    <property type="component" value="Unassembled WGS sequence"/>
</dbReference>
<evidence type="ECO:0000259" key="6">
    <source>
        <dbReference type="Pfam" id="PF21621"/>
    </source>
</evidence>
<feature type="domain" description="Mannose-6-phosphate isomerase cupin" evidence="6">
    <location>
        <begin position="246"/>
        <end position="315"/>
    </location>
</feature>
<evidence type="ECO:0000259" key="5">
    <source>
        <dbReference type="Pfam" id="PF20511"/>
    </source>
</evidence>
<dbReference type="CDD" id="cd07010">
    <property type="entry name" value="cupin_PMI_type_I_N_bac"/>
    <property type="match status" value="1"/>
</dbReference>
<evidence type="ECO:0000256" key="1">
    <source>
        <dbReference type="ARBA" id="ARBA00022723"/>
    </source>
</evidence>
<gene>
    <name evidence="7" type="ORF">ACFSTE_10045</name>
</gene>
<keyword evidence="2" id="KW-0862">Zinc</keyword>
<dbReference type="InterPro" id="IPR011051">
    <property type="entry name" value="RmlC_Cupin_sf"/>
</dbReference>
<dbReference type="InterPro" id="IPR049071">
    <property type="entry name" value="MPI_cupin_dom"/>
</dbReference>
<proteinExistence type="predicted"/>
<evidence type="ECO:0000256" key="2">
    <source>
        <dbReference type="ARBA" id="ARBA00022833"/>
    </source>
</evidence>
<evidence type="ECO:0000313" key="8">
    <source>
        <dbReference type="Proteomes" id="UP001597459"/>
    </source>
</evidence>
<dbReference type="Pfam" id="PF21621">
    <property type="entry name" value="MPI_cupin_dom"/>
    <property type="match status" value="1"/>
</dbReference>
<dbReference type="SUPFAM" id="SSF51182">
    <property type="entry name" value="RmlC-like cupins"/>
    <property type="match status" value="1"/>
</dbReference>
<comment type="caution">
    <text evidence="7">The sequence shown here is derived from an EMBL/GenBank/DDBJ whole genome shotgun (WGS) entry which is preliminary data.</text>
</comment>
<dbReference type="PANTHER" id="PTHR42742">
    <property type="entry name" value="TRANSCRIPTIONAL REPRESSOR MPRA"/>
    <property type="match status" value="1"/>
</dbReference>
<dbReference type="InterPro" id="IPR014710">
    <property type="entry name" value="RmlC-like_jellyroll"/>
</dbReference>
<evidence type="ECO:0000313" key="7">
    <source>
        <dbReference type="EMBL" id="MFD2591167.1"/>
    </source>
</evidence>
<keyword evidence="8" id="KW-1185">Reference proteome</keyword>
<evidence type="ECO:0000256" key="4">
    <source>
        <dbReference type="ARBA" id="ARBA00030762"/>
    </source>
</evidence>
<dbReference type="EMBL" id="JBHULX010000017">
    <property type="protein sequence ID" value="MFD2591167.1"/>
    <property type="molecule type" value="Genomic_DNA"/>
</dbReference>
<dbReference type="InterPro" id="IPR051804">
    <property type="entry name" value="Carb_Metab_Reg_Kinase/Isom"/>
</dbReference>
<dbReference type="PIRSF" id="PIRSF036894">
    <property type="entry name" value="PMI_Firm_short"/>
    <property type="match status" value="1"/>
</dbReference>